<evidence type="ECO:0000313" key="1">
    <source>
        <dbReference type="EMBL" id="MFD1777472.1"/>
    </source>
</evidence>
<evidence type="ECO:0000313" key="2">
    <source>
        <dbReference type="Proteomes" id="UP001597227"/>
    </source>
</evidence>
<comment type="caution">
    <text evidence="1">The sequence shown here is derived from an EMBL/GenBank/DDBJ whole genome shotgun (WGS) entry which is preliminary data.</text>
</comment>
<proteinExistence type="predicted"/>
<name>A0ABW4MJK0_9BACI</name>
<organism evidence="1 2">
    <name type="scientific">Fredinandcohnia salidurans</name>
    <dbReference type="NCBI Taxonomy" id="2595041"/>
    <lineage>
        <taxon>Bacteria</taxon>
        <taxon>Bacillati</taxon>
        <taxon>Bacillota</taxon>
        <taxon>Bacilli</taxon>
        <taxon>Bacillales</taxon>
        <taxon>Bacillaceae</taxon>
        <taxon>Fredinandcohnia</taxon>
    </lineage>
</organism>
<gene>
    <name evidence="1" type="ORF">ACFSFW_02095</name>
</gene>
<keyword evidence="2" id="KW-1185">Reference proteome</keyword>
<accession>A0ABW4MJK0</accession>
<dbReference type="EMBL" id="JBHUEK010000004">
    <property type="protein sequence ID" value="MFD1777472.1"/>
    <property type="molecule type" value="Genomic_DNA"/>
</dbReference>
<reference evidence="2" key="1">
    <citation type="journal article" date="2019" name="Int. J. Syst. Evol. Microbiol.">
        <title>The Global Catalogue of Microorganisms (GCM) 10K type strain sequencing project: providing services to taxonomists for standard genome sequencing and annotation.</title>
        <authorList>
            <consortium name="The Broad Institute Genomics Platform"/>
            <consortium name="The Broad Institute Genome Sequencing Center for Infectious Disease"/>
            <person name="Wu L."/>
            <person name="Ma J."/>
        </authorList>
    </citation>
    <scope>NUCLEOTIDE SEQUENCE [LARGE SCALE GENOMIC DNA]</scope>
    <source>
        <strain evidence="2">CCUG 15531</strain>
    </source>
</reference>
<dbReference type="RefSeq" id="WP_388034773.1">
    <property type="nucleotide sequence ID" value="NZ_JBHUEK010000004.1"/>
</dbReference>
<dbReference type="Proteomes" id="UP001597227">
    <property type="component" value="Unassembled WGS sequence"/>
</dbReference>
<protein>
    <submittedName>
        <fullName evidence="1">Uncharacterized protein</fullName>
    </submittedName>
</protein>
<sequence length="96" mass="11758">MFFASKKNNEVLHKLMEYTNQQVVMNWYEDEQLIERNGFFFSYLQVEDNTLHFIKDNEVKQTISLKNYQTIEILRDFRDFFQLTNGAHILQIYFPH</sequence>